<organism evidence="4 5">
    <name type="scientific">Pseudonocardia abyssalis</name>
    <dbReference type="NCBI Taxonomy" id="2792008"/>
    <lineage>
        <taxon>Bacteria</taxon>
        <taxon>Bacillati</taxon>
        <taxon>Actinomycetota</taxon>
        <taxon>Actinomycetes</taxon>
        <taxon>Pseudonocardiales</taxon>
        <taxon>Pseudonocardiaceae</taxon>
        <taxon>Pseudonocardia</taxon>
    </lineage>
</organism>
<feature type="transmembrane region" description="Helical" evidence="2">
    <location>
        <begin position="12"/>
        <end position="30"/>
    </location>
</feature>
<dbReference type="InterPro" id="IPR050546">
    <property type="entry name" value="Glycosyl_Hydrlase_16"/>
</dbReference>
<evidence type="ECO:0000256" key="1">
    <source>
        <dbReference type="SAM" id="MobiDB-lite"/>
    </source>
</evidence>
<sequence length="408" mass="42747">MDLDEIEDLIRRYLSAGIAVVLILIAPGGGDEEPSPRNDPAIVTVTPSPVQEGGGTDLDTRGPADGSDPGSDPGNDDGGDAVAVDEEGPGAGTDTALPATTPRPTPRSADPDSDDTSTADPPADPDTADPDSADPDSADPDSADPDSADRGTDGDTADRSTSDAEATDPGSTDTDPADDPVPTTPRAPAPDTATGTSAATELGRGTPDREDDFTSGLSQWELYDGPGHAGRGMRSPSAATVQDGVLTITGDAAGTTAGMCWAQGQRYGRWEGRVRAPASDPSYDALLLLWPDADSPAGGEIDFVEMQDPTRRTTDFFLHHGADDRQVTGQVEVDATQWHTWAVEWTAESISAFVDGERWFHTTDTATFPPGPMHLCVQLDWFPQGSGEVRESSMQVDWVRQYSLDTPG</sequence>
<feature type="compositionally biased region" description="Acidic residues" evidence="1">
    <location>
        <begin position="74"/>
        <end position="88"/>
    </location>
</feature>
<reference evidence="4 5" key="1">
    <citation type="submission" date="2020-11" db="EMBL/GenBank/DDBJ databases">
        <title>Pseudonocardia abyssalis sp. nov. and Pseudonocardia oceani sp. nov., description and phylogenomic analysis of two novel actinomycetes isolated from the deep Southern Ocean.</title>
        <authorList>
            <person name="Parra J."/>
        </authorList>
    </citation>
    <scope>NUCLEOTIDE SEQUENCE [LARGE SCALE GENOMIC DNA]</scope>
    <source>
        <strain evidence="4 5">KRD-168</strain>
    </source>
</reference>
<comment type="caution">
    <text evidence="4">The sequence shown here is derived from an EMBL/GenBank/DDBJ whole genome shotgun (WGS) entry which is preliminary data.</text>
</comment>
<keyword evidence="2" id="KW-1133">Transmembrane helix</keyword>
<keyword evidence="5" id="KW-1185">Reference proteome</keyword>
<feature type="region of interest" description="Disordered" evidence="1">
    <location>
        <begin position="27"/>
        <end position="236"/>
    </location>
</feature>
<protein>
    <submittedName>
        <fullName evidence="4">Family 16 glycosylhydrolase</fullName>
    </submittedName>
</protein>
<dbReference type="CDD" id="cd00413">
    <property type="entry name" value="Glyco_hydrolase_16"/>
    <property type="match status" value="1"/>
</dbReference>
<dbReference type="EMBL" id="JADQDK010000001">
    <property type="protein sequence ID" value="MBW0136763.1"/>
    <property type="molecule type" value="Genomic_DNA"/>
</dbReference>
<feature type="domain" description="GH16" evidence="3">
    <location>
        <begin position="174"/>
        <end position="407"/>
    </location>
</feature>
<evidence type="ECO:0000259" key="3">
    <source>
        <dbReference type="PROSITE" id="PS51762"/>
    </source>
</evidence>
<dbReference type="RefSeq" id="WP_218616282.1">
    <property type="nucleotide sequence ID" value="NZ_JADQDK010000001.1"/>
</dbReference>
<proteinExistence type="predicted"/>
<dbReference type="PROSITE" id="PS51762">
    <property type="entry name" value="GH16_2"/>
    <property type="match status" value="1"/>
</dbReference>
<feature type="compositionally biased region" description="Basic and acidic residues" evidence="1">
    <location>
        <begin position="147"/>
        <end position="162"/>
    </location>
</feature>
<dbReference type="Pfam" id="PF00722">
    <property type="entry name" value="Glyco_hydro_16"/>
    <property type="match status" value="1"/>
</dbReference>
<dbReference type="Proteomes" id="UP000694287">
    <property type="component" value="Unassembled WGS sequence"/>
</dbReference>
<feature type="compositionally biased region" description="Low complexity" evidence="1">
    <location>
        <begin position="93"/>
        <end position="108"/>
    </location>
</feature>
<gene>
    <name evidence="4" type="ORF">I4I81_21180</name>
</gene>
<feature type="compositionally biased region" description="Low complexity" evidence="1">
    <location>
        <begin position="63"/>
        <end position="73"/>
    </location>
</feature>
<accession>A0ABS6UWW4</accession>
<name>A0ABS6UWW4_9PSEU</name>
<feature type="compositionally biased region" description="Acidic residues" evidence="1">
    <location>
        <begin position="126"/>
        <end position="146"/>
    </location>
</feature>
<evidence type="ECO:0000313" key="5">
    <source>
        <dbReference type="Proteomes" id="UP000694287"/>
    </source>
</evidence>
<keyword evidence="2" id="KW-0812">Transmembrane</keyword>
<evidence type="ECO:0000313" key="4">
    <source>
        <dbReference type="EMBL" id="MBW0136763.1"/>
    </source>
</evidence>
<evidence type="ECO:0000256" key="2">
    <source>
        <dbReference type="SAM" id="Phobius"/>
    </source>
</evidence>
<dbReference type="InterPro" id="IPR000757">
    <property type="entry name" value="Beta-glucanase-like"/>
</dbReference>
<dbReference type="PANTHER" id="PTHR10963">
    <property type="entry name" value="GLYCOSYL HYDROLASE-RELATED"/>
    <property type="match status" value="1"/>
</dbReference>
<keyword evidence="2" id="KW-0472">Membrane</keyword>
<dbReference type="PANTHER" id="PTHR10963:SF60">
    <property type="entry name" value="GRAM-NEGATIVE BACTERIA-BINDING PROTEIN 1-RELATED"/>
    <property type="match status" value="1"/>
</dbReference>